<evidence type="ECO:0000256" key="10">
    <source>
        <dbReference type="RuleBase" id="RU364125"/>
    </source>
</evidence>
<gene>
    <name evidence="11" type="primary">fliL</name>
    <name evidence="11" type="ORF">LP43_0958</name>
</gene>
<evidence type="ECO:0000256" key="8">
    <source>
        <dbReference type="ARBA" id="ARBA00022989"/>
    </source>
</evidence>
<protein>
    <recommendedName>
        <fullName evidence="10">Flagellar protein FliL</fullName>
    </recommendedName>
</protein>
<evidence type="ECO:0000256" key="9">
    <source>
        <dbReference type="ARBA" id="ARBA00023136"/>
    </source>
</evidence>
<dbReference type="Proteomes" id="UP000029999">
    <property type="component" value="Unassembled WGS sequence"/>
</dbReference>
<name>A0A0A0BFP2_9GAMM</name>
<sequence length="169" mass="19120">MAEQRDDIEVTEEKSGNKTKLLIIVIALMLLAVISLVAVMLMDGNDEGATESQNNAAAVKQAPIYFSVNDPFIVNFSEQSNGSVRYMQVKMKVMAREQRVIDAFNAHLPALQHELLMLFYSQNYDELQTSEGTKALQRKCLETINRVLKSETSMENELEAVYFTSFIMQ</sequence>
<keyword evidence="8 10" id="KW-1133">Transmembrane helix</keyword>
<dbReference type="RefSeq" id="WP_036312551.1">
    <property type="nucleotide sequence ID" value="NZ_JRQD01000002.1"/>
</dbReference>
<evidence type="ECO:0000256" key="3">
    <source>
        <dbReference type="ARBA" id="ARBA00008281"/>
    </source>
</evidence>
<keyword evidence="10" id="KW-0997">Cell inner membrane</keyword>
<evidence type="ECO:0000313" key="12">
    <source>
        <dbReference type="Proteomes" id="UP000029999"/>
    </source>
</evidence>
<keyword evidence="9 10" id="KW-0472">Membrane</keyword>
<dbReference type="PANTHER" id="PTHR35091">
    <property type="entry name" value="FLAGELLAR PROTEIN FLIL"/>
    <property type="match status" value="1"/>
</dbReference>
<dbReference type="PANTHER" id="PTHR35091:SF2">
    <property type="entry name" value="FLAGELLAR PROTEIN FLIL"/>
    <property type="match status" value="1"/>
</dbReference>
<dbReference type="GO" id="GO:0009425">
    <property type="term" value="C:bacterial-type flagellum basal body"/>
    <property type="evidence" value="ECO:0007669"/>
    <property type="project" value="InterPro"/>
</dbReference>
<organism evidence="11 12">
    <name type="scientific">Methylophaga thiooxydans</name>
    <dbReference type="NCBI Taxonomy" id="392484"/>
    <lineage>
        <taxon>Bacteria</taxon>
        <taxon>Pseudomonadati</taxon>
        <taxon>Pseudomonadota</taxon>
        <taxon>Gammaproteobacteria</taxon>
        <taxon>Thiotrichales</taxon>
        <taxon>Piscirickettsiaceae</taxon>
        <taxon>Methylophaga</taxon>
    </lineage>
</organism>
<dbReference type="GO" id="GO:0006935">
    <property type="term" value="P:chemotaxis"/>
    <property type="evidence" value="ECO:0007669"/>
    <property type="project" value="UniProtKB-KW"/>
</dbReference>
<evidence type="ECO:0000256" key="4">
    <source>
        <dbReference type="ARBA" id="ARBA00022475"/>
    </source>
</evidence>
<dbReference type="GO" id="GO:0071978">
    <property type="term" value="P:bacterial-type flagellum-dependent swarming motility"/>
    <property type="evidence" value="ECO:0007669"/>
    <property type="project" value="TreeGrafter"/>
</dbReference>
<comment type="subcellular location">
    <subcellularLocation>
        <location evidence="10">Cell inner membrane</location>
    </subcellularLocation>
    <subcellularLocation>
        <location evidence="2">Cell membrane</location>
        <topology evidence="2">Single-pass membrane protein</topology>
    </subcellularLocation>
</comment>
<dbReference type="Pfam" id="PF03748">
    <property type="entry name" value="FliL"/>
    <property type="match status" value="1"/>
</dbReference>
<comment type="similarity">
    <text evidence="3 10">Belongs to the FliL family.</text>
</comment>
<evidence type="ECO:0000256" key="1">
    <source>
        <dbReference type="ARBA" id="ARBA00002254"/>
    </source>
</evidence>
<evidence type="ECO:0000256" key="5">
    <source>
        <dbReference type="ARBA" id="ARBA00022500"/>
    </source>
</evidence>
<evidence type="ECO:0000313" key="11">
    <source>
        <dbReference type="EMBL" id="KGM07348.1"/>
    </source>
</evidence>
<accession>A0A0A0BFP2</accession>
<reference evidence="11 12" key="1">
    <citation type="submission" date="2014-09" db="EMBL/GenBank/DDBJ databases">
        <authorList>
            <person name="Grob C."/>
            <person name="Taubert M."/>
            <person name="Howat A.M."/>
            <person name="Burns O.J."/>
            <person name="Dixon J.L."/>
            <person name="Chen Y."/>
            <person name="Murrell J.C."/>
        </authorList>
    </citation>
    <scope>NUCLEOTIDE SEQUENCE [LARGE SCALE GENOMIC DNA]</scope>
    <source>
        <strain evidence="11">L4</strain>
    </source>
</reference>
<proteinExistence type="inferred from homology"/>
<dbReference type="GO" id="GO:0005886">
    <property type="term" value="C:plasma membrane"/>
    <property type="evidence" value="ECO:0007669"/>
    <property type="project" value="UniProtKB-SubCell"/>
</dbReference>
<evidence type="ECO:0000256" key="7">
    <source>
        <dbReference type="ARBA" id="ARBA00022779"/>
    </source>
</evidence>
<evidence type="ECO:0000256" key="2">
    <source>
        <dbReference type="ARBA" id="ARBA00004162"/>
    </source>
</evidence>
<feature type="transmembrane region" description="Helical" evidence="10">
    <location>
        <begin position="21"/>
        <end position="42"/>
    </location>
</feature>
<keyword evidence="11" id="KW-0282">Flagellum</keyword>
<dbReference type="InterPro" id="IPR005503">
    <property type="entry name" value="FliL"/>
</dbReference>
<dbReference type="EMBL" id="JRQD01000002">
    <property type="protein sequence ID" value="KGM07348.1"/>
    <property type="molecule type" value="Genomic_DNA"/>
</dbReference>
<evidence type="ECO:0000256" key="6">
    <source>
        <dbReference type="ARBA" id="ARBA00022692"/>
    </source>
</evidence>
<keyword evidence="7 10" id="KW-0283">Flagellar rotation</keyword>
<keyword evidence="5 10" id="KW-0145">Chemotaxis</keyword>
<comment type="function">
    <text evidence="1 10">Controls the rotational direction of flagella during chemotaxis.</text>
</comment>
<keyword evidence="11" id="KW-0966">Cell projection</keyword>
<dbReference type="AlphaFoldDB" id="A0A0A0BFP2"/>
<keyword evidence="6 10" id="KW-0812">Transmembrane</keyword>
<dbReference type="STRING" id="392484.LP43_0958"/>
<keyword evidence="11" id="KW-0969">Cilium</keyword>
<keyword evidence="4" id="KW-1003">Cell membrane</keyword>
<comment type="caution">
    <text evidence="11">The sequence shown here is derived from an EMBL/GenBank/DDBJ whole genome shotgun (WGS) entry which is preliminary data.</text>
</comment>